<dbReference type="EMBL" id="BAABIK010000058">
    <property type="protein sequence ID" value="GAA4958906.1"/>
    <property type="molecule type" value="Genomic_DNA"/>
</dbReference>
<proteinExistence type="predicted"/>
<evidence type="ECO:0008006" key="3">
    <source>
        <dbReference type="Google" id="ProtNLM"/>
    </source>
</evidence>
<name>A0ABP9H1X0_9ACTN</name>
<reference evidence="2" key="1">
    <citation type="journal article" date="2019" name="Int. J. Syst. Evol. Microbiol.">
        <title>The Global Catalogue of Microorganisms (GCM) 10K type strain sequencing project: providing services to taxonomists for standard genome sequencing and annotation.</title>
        <authorList>
            <consortium name="The Broad Institute Genomics Platform"/>
            <consortium name="The Broad Institute Genome Sequencing Center for Infectious Disease"/>
            <person name="Wu L."/>
            <person name="Ma J."/>
        </authorList>
    </citation>
    <scope>NUCLEOTIDE SEQUENCE [LARGE SCALE GENOMIC DNA]</scope>
    <source>
        <strain evidence="2">JCM 18123</strain>
    </source>
</reference>
<protein>
    <recommendedName>
        <fullName evidence="3">HEPN AbiU2-like domain-containing protein</fullName>
    </recommendedName>
</protein>
<comment type="caution">
    <text evidence="1">The sequence shown here is derived from an EMBL/GenBank/DDBJ whole genome shotgun (WGS) entry which is preliminary data.</text>
</comment>
<dbReference type="Proteomes" id="UP001499993">
    <property type="component" value="Unassembled WGS sequence"/>
</dbReference>
<evidence type="ECO:0000313" key="1">
    <source>
        <dbReference type="EMBL" id="GAA4958906.1"/>
    </source>
</evidence>
<gene>
    <name evidence="1" type="ORF">GCM10023224_51120</name>
</gene>
<sequence length="207" mass="22978">MGAHKKTTRQSRPDPAMLPPMDMEHRLNAKLAPESVATTLIRAGCFLSAYELIKPQIIDSIYGFFWCGFEDGNDLYDEARYVSDVLSLNTKSKYLASCAWLVKMQALTDEQVATLAKIRTHRHEVAHELPKLLVDPDFEVRMDLLTDAVEIVRCLGVFWGSIEADINPDFDGQEVDYDGIKSGSFLLLEYLASIAGLGAEDTGASTT</sequence>
<accession>A0ABP9H1X0</accession>
<evidence type="ECO:0000313" key="2">
    <source>
        <dbReference type="Proteomes" id="UP001499993"/>
    </source>
</evidence>
<keyword evidence="2" id="KW-1185">Reference proteome</keyword>
<organism evidence="1 2">
    <name type="scientific">Streptomonospora halophila</name>
    <dbReference type="NCBI Taxonomy" id="427369"/>
    <lineage>
        <taxon>Bacteria</taxon>
        <taxon>Bacillati</taxon>
        <taxon>Actinomycetota</taxon>
        <taxon>Actinomycetes</taxon>
        <taxon>Streptosporangiales</taxon>
        <taxon>Nocardiopsidaceae</taxon>
        <taxon>Streptomonospora</taxon>
    </lineage>
</organism>